<dbReference type="GeneID" id="111005288"/>
<evidence type="ECO:0000313" key="3">
    <source>
        <dbReference type="RefSeq" id="XP_022132431.1"/>
    </source>
</evidence>
<proteinExistence type="predicted"/>
<dbReference type="InterPro" id="IPR001810">
    <property type="entry name" value="F-box_dom"/>
</dbReference>
<dbReference type="OrthoDB" id="610337at2759"/>
<dbReference type="SMART" id="SM00256">
    <property type="entry name" value="FBOX"/>
    <property type="match status" value="1"/>
</dbReference>
<organism evidence="2 3">
    <name type="scientific">Momordica charantia</name>
    <name type="common">Bitter gourd</name>
    <name type="synonym">Balsam pear</name>
    <dbReference type="NCBI Taxonomy" id="3673"/>
    <lineage>
        <taxon>Eukaryota</taxon>
        <taxon>Viridiplantae</taxon>
        <taxon>Streptophyta</taxon>
        <taxon>Embryophyta</taxon>
        <taxon>Tracheophyta</taxon>
        <taxon>Spermatophyta</taxon>
        <taxon>Magnoliopsida</taxon>
        <taxon>eudicotyledons</taxon>
        <taxon>Gunneridae</taxon>
        <taxon>Pentapetalae</taxon>
        <taxon>rosids</taxon>
        <taxon>fabids</taxon>
        <taxon>Cucurbitales</taxon>
        <taxon>Cucurbitaceae</taxon>
        <taxon>Momordiceae</taxon>
        <taxon>Momordica</taxon>
    </lineage>
</organism>
<gene>
    <name evidence="3" type="primary">LOC111005288</name>
</gene>
<keyword evidence="2" id="KW-1185">Reference proteome</keyword>
<dbReference type="AlphaFoldDB" id="A0A6J1BS93"/>
<evidence type="ECO:0000313" key="2">
    <source>
        <dbReference type="Proteomes" id="UP000504603"/>
    </source>
</evidence>
<dbReference type="KEGG" id="mcha:111005288"/>
<dbReference type="RefSeq" id="XP_022132431.1">
    <property type="nucleotide sequence ID" value="XM_022276739.1"/>
</dbReference>
<dbReference type="Pfam" id="PF08268">
    <property type="entry name" value="FBA_3"/>
    <property type="match status" value="1"/>
</dbReference>
<dbReference type="InterPro" id="IPR036047">
    <property type="entry name" value="F-box-like_dom_sf"/>
</dbReference>
<name>A0A6J1BS93_MOMCH</name>
<feature type="domain" description="F-box" evidence="1">
    <location>
        <begin position="66"/>
        <end position="122"/>
    </location>
</feature>
<protein>
    <submittedName>
        <fullName evidence="3">F-box protein At3g07870-like</fullName>
    </submittedName>
</protein>
<dbReference type="PANTHER" id="PTHR31672:SF13">
    <property type="entry name" value="F-BOX PROTEIN CPR30-LIKE"/>
    <property type="match status" value="1"/>
</dbReference>
<dbReference type="PANTHER" id="PTHR31672">
    <property type="entry name" value="BNACNNG10540D PROTEIN"/>
    <property type="match status" value="1"/>
</dbReference>
<dbReference type="PROSITE" id="PS50181">
    <property type="entry name" value="FBOX"/>
    <property type="match status" value="1"/>
</dbReference>
<dbReference type="InterPro" id="IPR050796">
    <property type="entry name" value="SCF_F-box_component"/>
</dbReference>
<dbReference type="Gene3D" id="1.20.1280.50">
    <property type="match status" value="1"/>
</dbReference>
<dbReference type="InterPro" id="IPR013187">
    <property type="entry name" value="F-box-assoc_dom_typ3"/>
</dbReference>
<accession>A0A6J1BS93</accession>
<reference evidence="3" key="1">
    <citation type="submission" date="2025-08" db="UniProtKB">
        <authorList>
            <consortium name="RefSeq"/>
        </authorList>
    </citation>
    <scope>IDENTIFICATION</scope>
    <source>
        <strain evidence="3">OHB3-1</strain>
    </source>
</reference>
<dbReference type="Proteomes" id="UP000504603">
    <property type="component" value="Unplaced"/>
</dbReference>
<evidence type="ECO:0000259" key="1">
    <source>
        <dbReference type="PROSITE" id="PS50181"/>
    </source>
</evidence>
<dbReference type="SUPFAM" id="SSF81383">
    <property type="entry name" value="F-box domain"/>
    <property type="match status" value="1"/>
</dbReference>
<dbReference type="Pfam" id="PF00646">
    <property type="entry name" value="F-box"/>
    <property type="match status" value="1"/>
</dbReference>
<sequence>MVSLDSCRRFSWIQLVGIRGNRLKKRKSETRNWKRKIKTRKILEELFPLTVPLPVPSDANKINWDELSLPPLPPDVIQLIFSKLPFFNLPGCRLVCKAWNNFILTCKLHSSISTSNLFYAHISPFNKLCCVDLDPKHLGVVSSLGSFSFHPDLFSTHFISIINSCNGLLCCSFKPKRTWGSRPVICILNPMTNEYLIIPISGRDIDYRYGLGFSPKTKQYKLVRNSEVPDKSNSKFSTLVEILAFGTSSSPEWSLLALCLLKLMIIAVTSMEASIGLQMMERMACTVWI</sequence>